<sequence>MPPLLSSSGFADSTLHNIYSTLGIPTNDIPTNGSPGQSISTENIANNPLPLSSASPETASVKKGKKAKGSKPSNSLVLNDGTYYKIQKVRQRKILSCIPCHQRKIKCSREKPVG</sequence>
<reference evidence="1" key="1">
    <citation type="submission" date="2023-04" db="EMBL/GenBank/DDBJ databases">
        <title>Candida boidinii NBRC 1967.</title>
        <authorList>
            <person name="Ichikawa N."/>
            <person name="Sato H."/>
            <person name="Tonouchi N."/>
        </authorList>
    </citation>
    <scope>NUCLEOTIDE SEQUENCE</scope>
    <source>
        <strain evidence="1">NBRC 1967</strain>
    </source>
</reference>
<organism evidence="1 2">
    <name type="scientific">Candida boidinii</name>
    <name type="common">Yeast</name>
    <dbReference type="NCBI Taxonomy" id="5477"/>
    <lineage>
        <taxon>Eukaryota</taxon>
        <taxon>Fungi</taxon>
        <taxon>Dikarya</taxon>
        <taxon>Ascomycota</taxon>
        <taxon>Saccharomycotina</taxon>
        <taxon>Pichiomycetes</taxon>
        <taxon>Pichiales</taxon>
        <taxon>Pichiaceae</taxon>
        <taxon>Ogataea</taxon>
        <taxon>Ogataea/Candida clade</taxon>
    </lineage>
</organism>
<gene>
    <name evidence="1" type="ORF">Cboi01_000216900</name>
</gene>
<evidence type="ECO:0000313" key="1">
    <source>
        <dbReference type="EMBL" id="GME91124.1"/>
    </source>
</evidence>
<name>A0ACB5TMN3_CANBO</name>
<comment type="caution">
    <text evidence="1">The sequence shown here is derived from an EMBL/GenBank/DDBJ whole genome shotgun (WGS) entry which is preliminary data.</text>
</comment>
<protein>
    <submittedName>
        <fullName evidence="1">Unnamed protein product</fullName>
    </submittedName>
</protein>
<dbReference type="Proteomes" id="UP001165101">
    <property type="component" value="Unassembled WGS sequence"/>
</dbReference>
<keyword evidence="2" id="KW-1185">Reference proteome</keyword>
<proteinExistence type="predicted"/>
<dbReference type="EMBL" id="BSXV01000921">
    <property type="protein sequence ID" value="GME91124.1"/>
    <property type="molecule type" value="Genomic_DNA"/>
</dbReference>
<accession>A0ACB5TMN3</accession>
<evidence type="ECO:0000313" key="2">
    <source>
        <dbReference type="Proteomes" id="UP001165101"/>
    </source>
</evidence>